<reference evidence="2 4" key="2">
    <citation type="submission" date="2018-03" db="EMBL/GenBank/DDBJ databases">
        <authorList>
            <person name="Fogelqvist J."/>
        </authorList>
    </citation>
    <scope>NUCLEOTIDE SEQUENCE [LARGE SCALE GENOMIC DNA]</scope>
</reference>
<dbReference type="EMBL" id="OVEO01000010">
    <property type="protein sequence ID" value="SPQ98815.1"/>
    <property type="molecule type" value="Genomic_DNA"/>
</dbReference>
<evidence type="ECO:0000313" key="2">
    <source>
        <dbReference type="EMBL" id="SPQ98815.1"/>
    </source>
</evidence>
<accession>A0A0G4J306</accession>
<dbReference type="Proteomes" id="UP000290189">
    <property type="component" value="Unassembled WGS sequence"/>
</dbReference>
<name>A0A0G4J306_PLABS</name>
<dbReference type="Proteomes" id="UP000039324">
    <property type="component" value="Unassembled WGS sequence"/>
</dbReference>
<gene>
    <name evidence="1" type="ORF">PBRA_002220</name>
    <name evidence="2" type="ORF">PLBR_LOCUS6030</name>
</gene>
<sequence length="332" mass="35684">MNGYLVVNLKTGQLISAHEAVDQFGLQSPDGRRLDGLYLGGVVYALQMAAAGVVEDGGDASQSLSSLETSETSIQFAVDSQTKTMAVVLTPTTVSVATRSWLAEQVLQMHQAPEKPSRRALKSRLELRLACDVADGFGEGLRPAWIIVSQTSSSSKRDQATTRPDHLSQTSIIPIGSYSGPRRRRPRLAHRLLLCCSATDPGRTEPMATSPTSNLTNTRVLQLSEKEPPLTGPDFDRISSSVDAAAALLQVNEGGSNKATATYRAMQLNVPQRTLVVTRGPALWIAIPIAETDTRPLLEILSRVHDPLMALTDALTNRKTHATIRKALGGGL</sequence>
<reference evidence="1 3" key="1">
    <citation type="submission" date="2015-02" db="EMBL/GenBank/DDBJ databases">
        <authorList>
            <person name="Chooi Y.-H."/>
        </authorList>
    </citation>
    <scope>NUCLEOTIDE SEQUENCE [LARGE SCALE GENOMIC DNA]</scope>
    <source>
        <strain evidence="1">E3</strain>
    </source>
</reference>
<organism evidence="1 3">
    <name type="scientific">Plasmodiophora brassicae</name>
    <name type="common">Clubroot disease agent</name>
    <dbReference type="NCBI Taxonomy" id="37360"/>
    <lineage>
        <taxon>Eukaryota</taxon>
        <taxon>Sar</taxon>
        <taxon>Rhizaria</taxon>
        <taxon>Endomyxa</taxon>
        <taxon>Phytomyxea</taxon>
        <taxon>Plasmodiophorida</taxon>
        <taxon>Plasmodiophoridae</taxon>
        <taxon>Plasmodiophora</taxon>
    </lineage>
</organism>
<keyword evidence="3" id="KW-1185">Reference proteome</keyword>
<keyword evidence="2" id="KW-0496">Mitochondrion</keyword>
<protein>
    <submittedName>
        <fullName evidence="1">Uncharacterized protein</fullName>
    </submittedName>
</protein>
<dbReference type="EMBL" id="CDSF01000122">
    <property type="protein sequence ID" value="CEP01955.1"/>
    <property type="molecule type" value="Genomic_DNA"/>
</dbReference>
<evidence type="ECO:0000313" key="3">
    <source>
        <dbReference type="Proteomes" id="UP000039324"/>
    </source>
</evidence>
<geneLocation type="mitochondrion" evidence="2"/>
<evidence type="ECO:0000313" key="1">
    <source>
        <dbReference type="EMBL" id="CEP01955.1"/>
    </source>
</evidence>
<proteinExistence type="predicted"/>
<dbReference type="AlphaFoldDB" id="A0A0G4J306"/>
<evidence type="ECO:0000313" key="4">
    <source>
        <dbReference type="Proteomes" id="UP000290189"/>
    </source>
</evidence>